<dbReference type="KEGG" id="scad:DN051_36515"/>
<proteinExistence type="predicted"/>
<accession>A0A2Z4J9V5</accession>
<sequence>MLVTGEAELDTEYAQQSRPAVSGGRVWSVSQFRLESGRGRPMGVGCSFVDSSGRSGPRQRLDLLGGAGLRTGGSLDVREIAHQLASAAVRDFADLATVDLREHFIRPCQPFRADSPLRRMVVRSSHEGRRWGTEASGREGSATEASSAGASSSRAASGAEDSPEVRAVTYGRTVRTSVDEPHARAAGSEPEAADGPHALAVPLIARGSMLGVLGLRSPSICA</sequence>
<gene>
    <name evidence="2" type="ORF">DN051_36515</name>
</gene>
<evidence type="ECO:0008006" key="4">
    <source>
        <dbReference type="Google" id="ProtNLM"/>
    </source>
</evidence>
<dbReference type="RefSeq" id="WP_112440992.1">
    <property type="nucleotide sequence ID" value="NZ_CP030073.1"/>
</dbReference>
<evidence type="ECO:0000313" key="2">
    <source>
        <dbReference type="EMBL" id="AWW41498.1"/>
    </source>
</evidence>
<evidence type="ECO:0000256" key="1">
    <source>
        <dbReference type="SAM" id="MobiDB-lite"/>
    </source>
</evidence>
<dbReference type="Proteomes" id="UP000249616">
    <property type="component" value="Chromosome"/>
</dbReference>
<keyword evidence="3" id="KW-1185">Reference proteome</keyword>
<feature type="compositionally biased region" description="Low complexity" evidence="1">
    <location>
        <begin position="134"/>
        <end position="160"/>
    </location>
</feature>
<feature type="region of interest" description="Disordered" evidence="1">
    <location>
        <begin position="122"/>
        <end position="194"/>
    </location>
</feature>
<name>A0A2Z4J9V5_9ACTN</name>
<evidence type="ECO:0000313" key="3">
    <source>
        <dbReference type="Proteomes" id="UP000249616"/>
    </source>
</evidence>
<dbReference type="AlphaFoldDB" id="A0A2Z4J9V5"/>
<reference evidence="2 3" key="1">
    <citation type="journal article" date="2019" name="Int. J. Syst. Evol. Microbiol.">
        <title>Streptomyces cadmiisoli sp. nov., a novel actinomycete isolated from cadmium-contaminated soil.</title>
        <authorList>
            <person name="Li K."/>
            <person name="Tang X."/>
            <person name="Zhao J."/>
            <person name="Guo Y."/>
            <person name="Tang Y."/>
            <person name="Gao J."/>
        </authorList>
    </citation>
    <scope>NUCLEOTIDE SEQUENCE [LARGE SCALE GENOMIC DNA]</scope>
    <source>
        <strain evidence="2 3">ZFG47</strain>
    </source>
</reference>
<protein>
    <recommendedName>
        <fullName evidence="4">GAF domain-containing protein</fullName>
    </recommendedName>
</protein>
<organism evidence="2 3">
    <name type="scientific">Streptomyces cadmiisoli</name>
    <dbReference type="NCBI Taxonomy" id="2184053"/>
    <lineage>
        <taxon>Bacteria</taxon>
        <taxon>Bacillati</taxon>
        <taxon>Actinomycetota</taxon>
        <taxon>Actinomycetes</taxon>
        <taxon>Kitasatosporales</taxon>
        <taxon>Streptomycetaceae</taxon>
        <taxon>Streptomyces</taxon>
        <taxon>Streptomyces aurantiacus group</taxon>
    </lineage>
</organism>
<dbReference type="EMBL" id="CP030073">
    <property type="protein sequence ID" value="AWW41498.1"/>
    <property type="molecule type" value="Genomic_DNA"/>
</dbReference>